<evidence type="ECO:0000259" key="1">
    <source>
        <dbReference type="PROSITE" id="PS50943"/>
    </source>
</evidence>
<dbReference type="Pfam" id="PF13560">
    <property type="entry name" value="HTH_31"/>
    <property type="match status" value="1"/>
</dbReference>
<dbReference type="GO" id="GO:0003677">
    <property type="term" value="F:DNA binding"/>
    <property type="evidence" value="ECO:0007669"/>
    <property type="project" value="InterPro"/>
</dbReference>
<gene>
    <name evidence="2" type="ORF">G7043_36225</name>
</gene>
<sequence length="439" mass="46595">MATSGSEEFGLRLRRLREEAGLTQVQLAARLGYHHTYVSKIESGAREPRIAFASSADDVLAAGGTLLALATKVRARLRANLCVPIGTAAIPLPRAPRGDGPPRTSQARQVQLPAFGITCPSHGSSGCAAPVPAGIADVPGIGSRTVGTETLHGFAALLTTYVEADISASDGDLALPVEQALRTIMAVVPKARGDHADGLLQLAARYADLAGWLRVKRGQHGIAMTWLQHSVEWALASDGLPTACEALSSMSVIALIEGDAPTALEYARAAASVDRSRRWTTVLAKLDQARAHALLGDHRTFTTLSHAARRGAERLGERDRTEAPWLTGAEGETFIASHLAGGLRDLAEVTGRPEIADRAVAFAETSLLHVPSRMHGSKLLLTLRLADSEACRGDLDAAVNVARPVMPAVTAAFNTQLSHELGRLRLRLGIRFDELFDSL</sequence>
<protein>
    <submittedName>
        <fullName evidence="2">Helix-turn-helix transcriptional regulator</fullName>
    </submittedName>
</protein>
<keyword evidence="3" id="KW-1185">Reference proteome</keyword>
<dbReference type="EMBL" id="JAAMPJ010000012">
    <property type="protein sequence ID" value="NGY64374.1"/>
    <property type="molecule type" value="Genomic_DNA"/>
</dbReference>
<dbReference type="CDD" id="cd00093">
    <property type="entry name" value="HTH_XRE"/>
    <property type="match status" value="1"/>
</dbReference>
<dbReference type="RefSeq" id="WP_166053175.1">
    <property type="nucleotide sequence ID" value="NZ_JAAMPJ010000012.1"/>
</dbReference>
<dbReference type="InterPro" id="IPR001387">
    <property type="entry name" value="Cro/C1-type_HTH"/>
</dbReference>
<dbReference type="Gene3D" id="1.10.260.40">
    <property type="entry name" value="lambda repressor-like DNA-binding domains"/>
    <property type="match status" value="1"/>
</dbReference>
<evidence type="ECO:0000313" key="3">
    <source>
        <dbReference type="Proteomes" id="UP000481360"/>
    </source>
</evidence>
<feature type="domain" description="HTH cro/C1-type" evidence="1">
    <location>
        <begin position="13"/>
        <end position="50"/>
    </location>
</feature>
<proteinExistence type="predicted"/>
<reference evidence="2 3" key="1">
    <citation type="submission" date="2020-03" db="EMBL/GenBank/DDBJ databases">
        <title>Isolation and identification of active actinomycetes.</title>
        <authorList>
            <person name="Sun X."/>
        </authorList>
    </citation>
    <scope>NUCLEOTIDE SEQUENCE [LARGE SCALE GENOMIC DNA]</scope>
    <source>
        <strain evidence="2 3">NEAU-D13</strain>
    </source>
</reference>
<dbReference type="PROSITE" id="PS50943">
    <property type="entry name" value="HTH_CROC1"/>
    <property type="match status" value="1"/>
</dbReference>
<dbReference type="SUPFAM" id="SSF47413">
    <property type="entry name" value="lambda repressor-like DNA-binding domains"/>
    <property type="match status" value="1"/>
</dbReference>
<dbReference type="SMART" id="SM00530">
    <property type="entry name" value="HTH_XRE"/>
    <property type="match status" value="1"/>
</dbReference>
<organism evidence="2 3">
    <name type="scientific">Lentzea alba</name>
    <dbReference type="NCBI Taxonomy" id="2714351"/>
    <lineage>
        <taxon>Bacteria</taxon>
        <taxon>Bacillati</taxon>
        <taxon>Actinomycetota</taxon>
        <taxon>Actinomycetes</taxon>
        <taxon>Pseudonocardiales</taxon>
        <taxon>Pseudonocardiaceae</taxon>
        <taxon>Lentzea</taxon>
    </lineage>
</organism>
<dbReference type="InterPro" id="IPR010982">
    <property type="entry name" value="Lambda_DNA-bd_dom_sf"/>
</dbReference>
<dbReference type="Proteomes" id="UP000481360">
    <property type="component" value="Unassembled WGS sequence"/>
</dbReference>
<comment type="caution">
    <text evidence="2">The sequence shown here is derived from an EMBL/GenBank/DDBJ whole genome shotgun (WGS) entry which is preliminary data.</text>
</comment>
<dbReference type="AlphaFoldDB" id="A0A7C9VTU6"/>
<evidence type="ECO:0000313" key="2">
    <source>
        <dbReference type="EMBL" id="NGY64374.1"/>
    </source>
</evidence>
<accession>A0A7C9VTU6</accession>
<name>A0A7C9VTU6_9PSEU</name>